<gene>
    <name evidence="1" type="ORF">GPA24_12850</name>
</gene>
<protein>
    <recommendedName>
        <fullName evidence="3">DUF5636 domain-containing protein</fullName>
    </recommendedName>
</protein>
<dbReference type="EMBL" id="WTVP01000035">
    <property type="protein sequence ID" value="NMG16412.1"/>
    <property type="molecule type" value="Genomic_DNA"/>
</dbReference>
<comment type="caution">
    <text evidence="1">The sequence shown here is derived from an EMBL/GenBank/DDBJ whole genome shotgun (WGS) entry which is preliminary data.</text>
</comment>
<dbReference type="RefSeq" id="WP_169202997.1">
    <property type="nucleotide sequence ID" value="NZ_CP059467.1"/>
</dbReference>
<accession>A0ABX1NY75</accession>
<keyword evidence="2" id="KW-1185">Reference proteome</keyword>
<dbReference type="InterPro" id="IPR011990">
    <property type="entry name" value="TPR-like_helical_dom_sf"/>
</dbReference>
<reference evidence="1 2" key="1">
    <citation type="submission" date="2019-12" db="EMBL/GenBank/DDBJ databases">
        <title>Comparative genomics gives insights into the taxonomy of the Azoarcus-Aromatoleum group and reveals separate origins of nif in the plant-associated Azoarcus and non-plant-associated Aromatoleum sub-groups.</title>
        <authorList>
            <person name="Lafos M."/>
            <person name="Maluk M."/>
            <person name="Batista M."/>
            <person name="Junghare M."/>
            <person name="Carmona M."/>
            <person name="Faoro H."/>
            <person name="Cruz L.M."/>
            <person name="Battistoni F."/>
            <person name="De Souza E."/>
            <person name="Pedrosa F."/>
            <person name="Chen W.-M."/>
            <person name="Poole P.S."/>
            <person name="Dixon R.A."/>
            <person name="James E.K."/>
        </authorList>
    </citation>
    <scope>NUCLEOTIDE SEQUENCE [LARGE SCALE GENOMIC DNA]</scope>
    <source>
        <strain evidence="1 2">PbN1</strain>
    </source>
</reference>
<organism evidence="1 2">
    <name type="scientific">Aromatoleum bremense</name>
    <dbReference type="NCBI Taxonomy" id="76115"/>
    <lineage>
        <taxon>Bacteria</taxon>
        <taxon>Pseudomonadati</taxon>
        <taxon>Pseudomonadota</taxon>
        <taxon>Betaproteobacteria</taxon>
        <taxon>Rhodocyclales</taxon>
        <taxon>Rhodocyclaceae</taxon>
        <taxon>Aromatoleum</taxon>
    </lineage>
</organism>
<dbReference type="Proteomes" id="UP000633943">
    <property type="component" value="Unassembled WGS sequence"/>
</dbReference>
<sequence length="339" mass="37918">MLVKMDGDTGTYFCSYLAECAQGRLEPVSERYYPVVSLVRMLVWERAFEGDPWAENSIGWHHSFFWNNIKDGGKFKNASVAEFWFSRAAEHGSPEGRNNLAVLLLDRAADDPSVLSKAWAELMLSALQMTPTAFGHLGRMLKSGYGGFDRTLLGGLLEAVGRQLTFAQYLGDQADDEEDEVAEDESDPIDTHGTGVRYSRLPIRGYFHIETARNIAGLSDSLPAWNLFWLSVDGAEPGTEGPEAFHCRRDAPGALVESLAFDLDRELGLGVTLRDALRMHPRRFLHYFESADLDSMRLSRSPGWRDRVIRKAKEAADRLPEIAEEDAAKIISLPRKHPG</sequence>
<evidence type="ECO:0000313" key="1">
    <source>
        <dbReference type="EMBL" id="NMG16412.1"/>
    </source>
</evidence>
<evidence type="ECO:0008006" key="3">
    <source>
        <dbReference type="Google" id="ProtNLM"/>
    </source>
</evidence>
<name>A0ABX1NY75_9RHOO</name>
<evidence type="ECO:0000313" key="2">
    <source>
        <dbReference type="Proteomes" id="UP000633943"/>
    </source>
</evidence>
<proteinExistence type="predicted"/>
<dbReference type="Gene3D" id="1.25.40.10">
    <property type="entry name" value="Tetratricopeptide repeat domain"/>
    <property type="match status" value="1"/>
</dbReference>